<dbReference type="InterPro" id="IPR041413">
    <property type="entry name" value="MLTR_LBD"/>
</dbReference>
<accession>A0A6P2CC94</accession>
<dbReference type="PANTHER" id="PTHR35010:SF2">
    <property type="entry name" value="BLL4672 PROTEIN"/>
    <property type="match status" value="1"/>
</dbReference>
<evidence type="ECO:0000259" key="1">
    <source>
        <dbReference type="SMART" id="SM00530"/>
    </source>
</evidence>
<reference evidence="2 3" key="1">
    <citation type="submission" date="2018-11" db="EMBL/GenBank/DDBJ databases">
        <title>Trebonia kvetii gen.nov., sp.nov., a novel acidophilic actinobacterium, and proposal of the new actinobacterial family Treboniaceae fam. nov.</title>
        <authorList>
            <person name="Rapoport D."/>
            <person name="Sagova-Mareckova M."/>
            <person name="Sedlacek I."/>
            <person name="Provaznik J."/>
            <person name="Kralova S."/>
            <person name="Pavlinic D."/>
            <person name="Benes V."/>
            <person name="Kopecky J."/>
        </authorList>
    </citation>
    <scope>NUCLEOTIDE SEQUENCE [LARGE SCALE GENOMIC DNA]</scope>
    <source>
        <strain evidence="2 3">15Tr583</strain>
    </source>
</reference>
<sequence length="306" mass="32996">MTESATATAARRTELAAFLRARRERISPEDVGLPPGTRRRTAGLRREELAQLAGVGVTWYTWLEQGRPINASVQVLDAVATTLRLDQVERAHLFRLADLPGAAAAAADCGDCALPPEVQQILDAVKYPACVLTERFDLIAWNEVYAALFPSITGAPAGERNTLLVNLTSPACCSPLQDKGIHCLGLVGQLRAAYGRHVGDPAWAHFIRRLEAVSPAFAEAWASHDVAQPTSHTKHFRHPAVGHITTTSTSFAVTAVPGARLVVYTPADEPSATALTRLAEGADRDARFPCWNTHHPERVRLAAAAL</sequence>
<keyword evidence="3" id="KW-1185">Reference proteome</keyword>
<proteinExistence type="predicted"/>
<name>A0A6P2CC94_9ACTN</name>
<dbReference type="Proteomes" id="UP000460272">
    <property type="component" value="Unassembled WGS sequence"/>
</dbReference>
<dbReference type="RefSeq" id="WP_145851958.1">
    <property type="nucleotide sequence ID" value="NZ_RPFW01000001.1"/>
</dbReference>
<dbReference type="Gene3D" id="3.30.450.180">
    <property type="match status" value="1"/>
</dbReference>
<dbReference type="PANTHER" id="PTHR35010">
    <property type="entry name" value="BLL4672 PROTEIN-RELATED"/>
    <property type="match status" value="1"/>
</dbReference>
<gene>
    <name evidence="2" type="ORF">EAS64_07870</name>
</gene>
<dbReference type="Pfam" id="PF13560">
    <property type="entry name" value="HTH_31"/>
    <property type="match status" value="1"/>
</dbReference>
<feature type="domain" description="HTH cro/C1-type" evidence="1">
    <location>
        <begin position="18"/>
        <end position="90"/>
    </location>
</feature>
<dbReference type="GO" id="GO:0003677">
    <property type="term" value="F:DNA binding"/>
    <property type="evidence" value="ECO:0007669"/>
    <property type="project" value="InterPro"/>
</dbReference>
<dbReference type="SMART" id="SM00530">
    <property type="entry name" value="HTH_XRE"/>
    <property type="match status" value="1"/>
</dbReference>
<dbReference type="InterPro" id="IPR001387">
    <property type="entry name" value="Cro/C1-type_HTH"/>
</dbReference>
<dbReference type="InterPro" id="IPR010982">
    <property type="entry name" value="Lambda_DNA-bd_dom_sf"/>
</dbReference>
<protein>
    <submittedName>
        <fullName evidence="2">XRE family transcriptional regulator</fullName>
    </submittedName>
</protein>
<organism evidence="2 3">
    <name type="scientific">Trebonia kvetii</name>
    <dbReference type="NCBI Taxonomy" id="2480626"/>
    <lineage>
        <taxon>Bacteria</taxon>
        <taxon>Bacillati</taxon>
        <taxon>Actinomycetota</taxon>
        <taxon>Actinomycetes</taxon>
        <taxon>Streptosporangiales</taxon>
        <taxon>Treboniaceae</taxon>
        <taxon>Trebonia</taxon>
    </lineage>
</organism>
<evidence type="ECO:0000313" key="3">
    <source>
        <dbReference type="Proteomes" id="UP000460272"/>
    </source>
</evidence>
<comment type="caution">
    <text evidence="2">The sequence shown here is derived from an EMBL/GenBank/DDBJ whole genome shotgun (WGS) entry which is preliminary data.</text>
</comment>
<dbReference type="EMBL" id="RPFW01000001">
    <property type="protein sequence ID" value="TVZ07203.1"/>
    <property type="molecule type" value="Genomic_DNA"/>
</dbReference>
<evidence type="ECO:0000313" key="2">
    <source>
        <dbReference type="EMBL" id="TVZ07203.1"/>
    </source>
</evidence>
<dbReference type="CDD" id="cd00093">
    <property type="entry name" value="HTH_XRE"/>
    <property type="match status" value="1"/>
</dbReference>
<dbReference type="OrthoDB" id="4336585at2"/>
<dbReference type="AlphaFoldDB" id="A0A6P2CC94"/>
<dbReference type="Pfam" id="PF17765">
    <property type="entry name" value="MLTR_LBD"/>
    <property type="match status" value="1"/>
</dbReference>
<dbReference type="SUPFAM" id="SSF47413">
    <property type="entry name" value="lambda repressor-like DNA-binding domains"/>
    <property type="match status" value="1"/>
</dbReference>
<dbReference type="Gene3D" id="1.10.260.40">
    <property type="entry name" value="lambda repressor-like DNA-binding domains"/>
    <property type="match status" value="1"/>
</dbReference>